<sequence>MPQARDAAIREELRRAGLPGQGPLARLLALLRAAPDTHLGLGEVIRMAAGTGLAASPQDLVRQLETLVACGLLGRLPSTASEPVFDTVPEPHSHLVYEATAQTIDLDVSPETLLAILRQVLAERPGDVEILIRFRRGSAPP</sequence>
<dbReference type="InterPro" id="IPR036390">
    <property type="entry name" value="WH_DNA-bd_sf"/>
</dbReference>
<reference evidence="2" key="1">
    <citation type="submission" date="2018-06" db="EMBL/GenBank/DDBJ databases">
        <authorList>
            <person name="Khan S.A."/>
        </authorList>
    </citation>
    <scope>NUCLEOTIDE SEQUENCE [LARGE SCALE GENOMIC DNA]</scope>
    <source>
        <strain evidence="2">DB-1506</strain>
    </source>
</reference>
<organism evidence="1 2">
    <name type="scientific">Roseicella frigidaeris</name>
    <dbReference type="NCBI Taxonomy" id="2230885"/>
    <lineage>
        <taxon>Bacteria</taxon>
        <taxon>Pseudomonadati</taxon>
        <taxon>Pseudomonadota</taxon>
        <taxon>Alphaproteobacteria</taxon>
        <taxon>Acetobacterales</taxon>
        <taxon>Roseomonadaceae</taxon>
        <taxon>Roseicella</taxon>
    </lineage>
</organism>
<proteinExistence type="predicted"/>
<dbReference type="SUPFAM" id="SSF46785">
    <property type="entry name" value="Winged helix' DNA-binding domain"/>
    <property type="match status" value="1"/>
</dbReference>
<evidence type="ECO:0000313" key="1">
    <source>
        <dbReference type="EMBL" id="RAI57975.1"/>
    </source>
</evidence>
<dbReference type="EMBL" id="QLIX01000012">
    <property type="protein sequence ID" value="RAI57975.1"/>
    <property type="molecule type" value="Genomic_DNA"/>
</dbReference>
<dbReference type="AlphaFoldDB" id="A0A327M6B8"/>
<evidence type="ECO:0000313" key="2">
    <source>
        <dbReference type="Proteomes" id="UP000249065"/>
    </source>
</evidence>
<accession>A0A327M6B8</accession>
<gene>
    <name evidence="1" type="ORF">DOO78_15940</name>
</gene>
<protein>
    <submittedName>
        <fullName evidence="1">Fur family transcriptional regulator</fullName>
    </submittedName>
</protein>
<comment type="caution">
    <text evidence="1">The sequence shown here is derived from an EMBL/GenBank/DDBJ whole genome shotgun (WGS) entry which is preliminary data.</text>
</comment>
<name>A0A327M6B8_9PROT</name>
<dbReference type="Proteomes" id="UP000249065">
    <property type="component" value="Unassembled WGS sequence"/>
</dbReference>
<dbReference type="OrthoDB" id="7273729at2"/>
<keyword evidence="2" id="KW-1185">Reference proteome</keyword>
<dbReference type="RefSeq" id="WP_111470858.1">
    <property type="nucleotide sequence ID" value="NZ_QLIX01000012.1"/>
</dbReference>